<feature type="region of interest" description="Disordered" evidence="2">
    <location>
        <begin position="292"/>
        <end position="326"/>
    </location>
</feature>
<feature type="compositionally biased region" description="Polar residues" evidence="2">
    <location>
        <begin position="369"/>
        <end position="382"/>
    </location>
</feature>
<feature type="region of interest" description="Disordered" evidence="2">
    <location>
        <begin position="1"/>
        <end position="32"/>
    </location>
</feature>
<feature type="coiled-coil region" evidence="1">
    <location>
        <begin position="171"/>
        <end position="198"/>
    </location>
</feature>
<protein>
    <submittedName>
        <fullName evidence="4">(apollo) hypothetical protein</fullName>
    </submittedName>
</protein>
<dbReference type="OrthoDB" id="10022108at2759"/>
<organism evidence="4 5">
    <name type="scientific">Parnassius apollo</name>
    <name type="common">Apollo butterfly</name>
    <name type="synonym">Papilio apollo</name>
    <dbReference type="NCBI Taxonomy" id="110799"/>
    <lineage>
        <taxon>Eukaryota</taxon>
        <taxon>Metazoa</taxon>
        <taxon>Ecdysozoa</taxon>
        <taxon>Arthropoda</taxon>
        <taxon>Hexapoda</taxon>
        <taxon>Insecta</taxon>
        <taxon>Pterygota</taxon>
        <taxon>Neoptera</taxon>
        <taxon>Endopterygota</taxon>
        <taxon>Lepidoptera</taxon>
        <taxon>Glossata</taxon>
        <taxon>Ditrysia</taxon>
        <taxon>Papilionoidea</taxon>
        <taxon>Papilionidae</taxon>
        <taxon>Parnassiinae</taxon>
        <taxon>Parnassini</taxon>
        <taxon>Parnassius</taxon>
        <taxon>Parnassius</taxon>
    </lineage>
</organism>
<proteinExistence type="predicted"/>
<dbReference type="PANTHER" id="PTHR33273">
    <property type="entry name" value="DOMAIN-CONTAINING PROTEIN, PUTATIVE-RELATED"/>
    <property type="match status" value="1"/>
</dbReference>
<accession>A0A8S3Y6M8</accession>
<feature type="domain" description="Endonuclease/exonuclease/phosphatase" evidence="3">
    <location>
        <begin position="1039"/>
        <end position="1118"/>
    </location>
</feature>
<evidence type="ECO:0000259" key="3">
    <source>
        <dbReference type="Pfam" id="PF14529"/>
    </source>
</evidence>
<gene>
    <name evidence="4" type="ORF">PAPOLLO_LOCUS24235</name>
</gene>
<feature type="coiled-coil region" evidence="1">
    <location>
        <begin position="605"/>
        <end position="669"/>
    </location>
</feature>
<evidence type="ECO:0000256" key="1">
    <source>
        <dbReference type="SAM" id="Coils"/>
    </source>
</evidence>
<dbReference type="EMBL" id="CAJQZP010001466">
    <property type="protein sequence ID" value="CAG5048592.1"/>
    <property type="molecule type" value="Genomic_DNA"/>
</dbReference>
<dbReference type="Proteomes" id="UP000691718">
    <property type="component" value="Unassembled WGS sequence"/>
</dbReference>
<evidence type="ECO:0000313" key="5">
    <source>
        <dbReference type="Proteomes" id="UP000691718"/>
    </source>
</evidence>
<reference evidence="4" key="1">
    <citation type="submission" date="2021-04" db="EMBL/GenBank/DDBJ databases">
        <authorList>
            <person name="Tunstrom K."/>
        </authorList>
    </citation>
    <scope>NUCLEOTIDE SEQUENCE</scope>
</reference>
<keyword evidence="1" id="KW-0175">Coiled coil</keyword>
<evidence type="ECO:0000313" key="4">
    <source>
        <dbReference type="EMBL" id="CAG5048592.1"/>
    </source>
</evidence>
<dbReference type="InterPro" id="IPR005135">
    <property type="entry name" value="Endo/exonuclease/phosphatase"/>
</dbReference>
<feature type="coiled-coil region" evidence="1">
    <location>
        <begin position="86"/>
        <end position="117"/>
    </location>
</feature>
<name>A0A8S3Y6M8_PARAO</name>
<feature type="region of interest" description="Disordered" evidence="2">
    <location>
        <begin position="223"/>
        <end position="256"/>
    </location>
</feature>
<feature type="region of interest" description="Disordered" evidence="2">
    <location>
        <begin position="351"/>
        <end position="387"/>
    </location>
</feature>
<feature type="coiled-coil region" evidence="1">
    <location>
        <begin position="468"/>
        <end position="495"/>
    </location>
</feature>
<sequence>MSSVPGNVNRSEEQRKRPTLQNIATKEKPKEIHTRKSDVLEIAVTAMSKANRLYQDAKLQLEQSGNLKTSIKETVVNNLSELFGIVLQLNEERQTLLLQLEKARIQLKDDLLRQEKQYVESPRALMDQGSIRDIQSALTETVSDMRTLTDSLKHTMGNDTLLDKHTFMGKSEDTRRELMEIKEELSSLKDQMGGLRESLVISETNEPTYASIAGRPKAKINKMADKPKKTATGSTDKPPSIKRKTVTKAIKGSGQVHTDIDTKTAELPTQETQGEKVLNLLEIEEAEKLHHQTGWSAEKDEQGPQTSDLLHSSPNLDEATSSSPVLSRTGASLLRIRTQIKQARAAEAKEALKTLSETEDTAESDIDSGDTNTSLNTSTRSIGGNRMLLNDLPRHANEVLQRTKAELEKSGNLKREIRESVVSGMYTLYEMVLKLSDSRILHILESSKQKLNVSRESERLTQRHARFMHETLGQYANLKENVEKLLKETESTRSIVSYDLCEAVTATKKEIVNVRKEITLGSSISSQMQFLMEELKQLRANTDTLKNPTRQEIDLSRFAEELQELRQAVRELTKDRVIPQTQSSEHSPEIPNQEMLSEKHHKKFIEELQDHISEIKAQITAEVAELRHEILKITRDIKGITDASFNSQLPSVQANLEELRRETRELRDTTVDSAAPIRVAIESLRKELKNQPGVNEADFTGNNSQLKGDDINDYEKRDQATVFKHKSFTRTFSEVVMKPHYPVIVESADPRNTSDDIIKQRFTAAQNISRLAKDIITCIQNGKSVTAERKSSIINMANEIMQLSTRIEATSGSADCGEIQSILKGCIKEELAILKTELKQPSYAHIVKTTPAIQKAPEQRRTKHSLIVTAKTDTKKETVEAWQFDTAEQRDYVIKNINESESNVTVQAAKKLRPMIQLKGISKDVPVDELYTNRKECVNNFNFLNFVQCNLGRCKEAQHEFSLFLRENDIHVALINEPYLGETNLMKKVDGYTIYQFQSNRPVKACILIKENSFSTLGISEYSNSNCSIVRINKAGKQIYLISVYIEPRNDIYDTMNQLKLFLENTKEARHIIGGDFNGWHCLWNSKSNNRRDHNGIEFKLHLDDRSIKKNKRLSTFRYHTTRINWDNIEENFKKEINKALPTQENICKLDTVQLEKFIVNMTLAIQNACNVTLPRALSKKSQNPWWSTELENMKKELIKKHHTIHQLKRRSLPLTEAIDERNKLKAEYSEALKNASILNFKEFCNKQGKDDVWSLTNKLLKTKPLTQPPSTVKLRNGYYTVNTTEAANVFLNEYFPDDTPDVTEQQREARSLMEISPKTTPDPSFTTEEILDCLGTMNPNKSPGPDHLTNLELLQNKTNQALEMITQWGFNAKLTFGPQKTQAIAFTNKAEKCVLKINNQQVHFKNTIKLLGITIDKKLNFTQHVKSIIDKAQNIYQKLIRFVRPTWGIHGDNITIIYKQVIEPIICYASSIWHDAIKFECVRKKLLSLQRGFAIKIVRGFRTLSTAASISLANLTPLPAKILETAEIENTRITGISKFLPQDITLDGPVQPSTILHPANRVKINFNIASEQEHIVEHVPPGSYQIYTDGSKTDGNVGAAFVVYGPQQRKVVKKI</sequence>
<dbReference type="Pfam" id="PF14529">
    <property type="entry name" value="Exo_endo_phos_2"/>
    <property type="match status" value="1"/>
</dbReference>
<dbReference type="PANTHER" id="PTHR33273:SF4">
    <property type="entry name" value="ENDONUCLEASE_EXONUCLEASE_PHOSPHATASE DOMAIN-CONTAINING PROTEIN"/>
    <property type="match status" value="1"/>
</dbReference>
<feature type="compositionally biased region" description="Acidic residues" evidence="2">
    <location>
        <begin position="357"/>
        <end position="368"/>
    </location>
</feature>
<feature type="compositionally biased region" description="Polar residues" evidence="2">
    <location>
        <begin position="303"/>
        <end position="326"/>
    </location>
</feature>
<comment type="caution">
    <text evidence="4">The sequence shown here is derived from an EMBL/GenBank/DDBJ whole genome shotgun (WGS) entry which is preliminary data.</text>
</comment>
<keyword evidence="5" id="KW-1185">Reference proteome</keyword>
<feature type="coiled-coil region" evidence="1">
    <location>
        <begin position="1191"/>
        <end position="1235"/>
    </location>
</feature>
<evidence type="ECO:0000256" key="2">
    <source>
        <dbReference type="SAM" id="MobiDB-lite"/>
    </source>
</evidence>
<dbReference type="GO" id="GO:0003824">
    <property type="term" value="F:catalytic activity"/>
    <property type="evidence" value="ECO:0007669"/>
    <property type="project" value="InterPro"/>
</dbReference>